<accession>A0A9P6BXP8</accession>
<dbReference type="EMBL" id="MU151814">
    <property type="protein sequence ID" value="KAF9441700.1"/>
    <property type="molecule type" value="Genomic_DNA"/>
</dbReference>
<sequence>MLPSRSLSTATTPAGTPPFGSPSLFSTTPEPPLETDTSDSFAQNLAHNLNLSGESSNNSNPLPSLSMSEQGSGTLKPNQKPESTKSVKEPAASGSKTINIHFTCSGKTREQKDQDADPLTRDGEGTTQGDEHSEDITMKDDSKKSTTGEDDLTDFDKL</sequence>
<dbReference type="Proteomes" id="UP000807342">
    <property type="component" value="Unassembled WGS sequence"/>
</dbReference>
<evidence type="ECO:0000256" key="1">
    <source>
        <dbReference type="SAM" id="MobiDB-lite"/>
    </source>
</evidence>
<feature type="compositionally biased region" description="Low complexity" evidence="1">
    <location>
        <begin position="48"/>
        <end position="69"/>
    </location>
</feature>
<dbReference type="AlphaFoldDB" id="A0A9P6BXP8"/>
<name>A0A9P6BXP8_9AGAR</name>
<proteinExistence type="predicted"/>
<gene>
    <name evidence="2" type="ORF">P691DRAFT_765991</name>
</gene>
<evidence type="ECO:0000313" key="2">
    <source>
        <dbReference type="EMBL" id="KAF9441700.1"/>
    </source>
</evidence>
<feature type="compositionally biased region" description="Low complexity" evidence="1">
    <location>
        <begin position="1"/>
        <end position="14"/>
    </location>
</feature>
<feature type="compositionally biased region" description="Basic and acidic residues" evidence="1">
    <location>
        <begin position="107"/>
        <end position="147"/>
    </location>
</feature>
<feature type="compositionally biased region" description="Polar residues" evidence="1">
    <location>
        <begin position="94"/>
        <end position="106"/>
    </location>
</feature>
<reference evidence="2" key="1">
    <citation type="submission" date="2020-11" db="EMBL/GenBank/DDBJ databases">
        <authorList>
            <consortium name="DOE Joint Genome Institute"/>
            <person name="Ahrendt S."/>
            <person name="Riley R."/>
            <person name="Andreopoulos W."/>
            <person name="Labutti K."/>
            <person name="Pangilinan J."/>
            <person name="Ruiz-Duenas F.J."/>
            <person name="Barrasa J.M."/>
            <person name="Sanchez-Garcia M."/>
            <person name="Camarero S."/>
            <person name="Miyauchi S."/>
            <person name="Serrano A."/>
            <person name="Linde D."/>
            <person name="Babiker R."/>
            <person name="Drula E."/>
            <person name="Ayuso-Fernandez I."/>
            <person name="Pacheco R."/>
            <person name="Padilla G."/>
            <person name="Ferreira P."/>
            <person name="Barriuso J."/>
            <person name="Kellner H."/>
            <person name="Castanera R."/>
            <person name="Alfaro M."/>
            <person name="Ramirez L."/>
            <person name="Pisabarro A.G."/>
            <person name="Kuo A."/>
            <person name="Tritt A."/>
            <person name="Lipzen A."/>
            <person name="He G."/>
            <person name="Yan M."/>
            <person name="Ng V."/>
            <person name="Cullen D."/>
            <person name="Martin F."/>
            <person name="Rosso M.-N."/>
            <person name="Henrissat B."/>
            <person name="Hibbett D."/>
            <person name="Martinez A.T."/>
            <person name="Grigoriev I.V."/>
        </authorList>
    </citation>
    <scope>NUCLEOTIDE SEQUENCE</scope>
    <source>
        <strain evidence="2">MF-IS2</strain>
    </source>
</reference>
<feature type="compositionally biased region" description="Polar residues" evidence="1">
    <location>
        <begin position="70"/>
        <end position="81"/>
    </location>
</feature>
<organism evidence="2 3">
    <name type="scientific">Macrolepiota fuliginosa MF-IS2</name>
    <dbReference type="NCBI Taxonomy" id="1400762"/>
    <lineage>
        <taxon>Eukaryota</taxon>
        <taxon>Fungi</taxon>
        <taxon>Dikarya</taxon>
        <taxon>Basidiomycota</taxon>
        <taxon>Agaricomycotina</taxon>
        <taxon>Agaricomycetes</taxon>
        <taxon>Agaricomycetidae</taxon>
        <taxon>Agaricales</taxon>
        <taxon>Agaricineae</taxon>
        <taxon>Agaricaceae</taxon>
        <taxon>Macrolepiota</taxon>
    </lineage>
</organism>
<keyword evidence="3" id="KW-1185">Reference proteome</keyword>
<feature type="compositionally biased region" description="Polar residues" evidence="1">
    <location>
        <begin position="38"/>
        <end position="47"/>
    </location>
</feature>
<feature type="region of interest" description="Disordered" evidence="1">
    <location>
        <begin position="1"/>
        <end position="158"/>
    </location>
</feature>
<protein>
    <submittedName>
        <fullName evidence="2">Uncharacterized protein</fullName>
    </submittedName>
</protein>
<evidence type="ECO:0000313" key="3">
    <source>
        <dbReference type="Proteomes" id="UP000807342"/>
    </source>
</evidence>
<comment type="caution">
    <text evidence="2">The sequence shown here is derived from an EMBL/GenBank/DDBJ whole genome shotgun (WGS) entry which is preliminary data.</text>
</comment>
<feature type="compositionally biased region" description="Acidic residues" evidence="1">
    <location>
        <begin position="148"/>
        <end position="158"/>
    </location>
</feature>